<organism evidence="3 4">
    <name type="scientific">Pandoraea pulmonicola</name>
    <dbReference type="NCBI Taxonomy" id="93221"/>
    <lineage>
        <taxon>Bacteria</taxon>
        <taxon>Pseudomonadati</taxon>
        <taxon>Pseudomonadota</taxon>
        <taxon>Betaproteobacteria</taxon>
        <taxon>Burkholderiales</taxon>
        <taxon>Burkholderiaceae</taxon>
        <taxon>Pandoraea</taxon>
    </lineage>
</organism>
<dbReference type="Gene3D" id="3.30.70.100">
    <property type="match status" value="1"/>
</dbReference>
<gene>
    <name evidence="3" type="ORF">RO07_12300</name>
</gene>
<dbReference type="Pfam" id="PF07876">
    <property type="entry name" value="Dabb"/>
    <property type="match status" value="1"/>
</dbReference>
<dbReference type="EMBL" id="CP010310">
    <property type="protein sequence ID" value="AJC23299.1"/>
    <property type="molecule type" value="Genomic_DNA"/>
</dbReference>
<dbReference type="InterPro" id="IPR011008">
    <property type="entry name" value="Dimeric_a/b-barrel"/>
</dbReference>
<feature type="domain" description="Stress-response A/B barrel" evidence="2">
    <location>
        <begin position="16"/>
        <end position="127"/>
    </location>
</feature>
<dbReference type="PANTHER" id="PTHR33178">
    <property type="match status" value="1"/>
</dbReference>
<accession>A0ABM5S693</accession>
<reference evidence="3" key="1">
    <citation type="submission" date="2016-11" db="EMBL/GenBank/DDBJ databases">
        <title>Complete Genome Sequencing of Pandoraea pulmonicola DSM 16583.</title>
        <authorList>
            <person name="Chan K.-G."/>
        </authorList>
    </citation>
    <scope>NUCLEOTIDE SEQUENCE</scope>
    <source>
        <strain evidence="3">DSM 16583</strain>
    </source>
</reference>
<dbReference type="InterPro" id="IPR044662">
    <property type="entry name" value="HS1/DABB1-like"/>
</dbReference>
<dbReference type="InterPro" id="IPR013097">
    <property type="entry name" value="Dabb"/>
</dbReference>
<dbReference type="PROSITE" id="PS51502">
    <property type="entry name" value="S_R_A_B_BARREL"/>
    <property type="match status" value="1"/>
</dbReference>
<keyword evidence="4" id="KW-1185">Reference proteome</keyword>
<evidence type="ECO:0000259" key="2">
    <source>
        <dbReference type="PROSITE" id="PS51502"/>
    </source>
</evidence>
<evidence type="ECO:0000256" key="1">
    <source>
        <dbReference type="ARBA" id="ARBA00011738"/>
    </source>
</evidence>
<comment type="subunit">
    <text evidence="1">Homodimer.</text>
</comment>
<protein>
    <recommendedName>
        <fullName evidence="2">Stress-response A/B barrel domain-containing protein</fullName>
    </recommendedName>
</protein>
<dbReference type="Proteomes" id="UP000035086">
    <property type="component" value="Chromosome"/>
</dbReference>
<dbReference type="SMART" id="SM00886">
    <property type="entry name" value="Dabb"/>
    <property type="match status" value="1"/>
</dbReference>
<evidence type="ECO:0000313" key="3">
    <source>
        <dbReference type="EMBL" id="AJC23299.1"/>
    </source>
</evidence>
<name>A0ABM5S693_PANPU</name>
<dbReference type="SUPFAM" id="SSF54909">
    <property type="entry name" value="Dimeric alpha+beta barrel"/>
    <property type="match status" value="1"/>
</dbReference>
<evidence type="ECO:0000313" key="4">
    <source>
        <dbReference type="Proteomes" id="UP000035086"/>
    </source>
</evidence>
<dbReference type="PANTHER" id="PTHR33178:SF10">
    <property type="entry name" value="STRESS-RESPONSE A_B BARREL DOMAIN-CONTAINING PROTEIN"/>
    <property type="match status" value="1"/>
</dbReference>
<sequence>MGDRAFTAREYGSAPIRHIVLLRFADGVPTEKRDQMIERFLRLKDDCRRDGRPYIRSIEYGRQESGEGNAYGFEHAFVVTFDSEGDRNYYTGEPIVRDATCFDPVHHAFKAAIGPMLAPNGVLVFDFFPGAQ</sequence>
<proteinExistence type="predicted"/>